<protein>
    <submittedName>
        <fullName evidence="1 3">Uncharacterized protein</fullName>
    </submittedName>
</protein>
<organism evidence="2 3">
    <name type="scientific">Heligmosomoides polygyrus</name>
    <name type="common">Parasitic roundworm</name>
    <dbReference type="NCBI Taxonomy" id="6339"/>
    <lineage>
        <taxon>Eukaryota</taxon>
        <taxon>Metazoa</taxon>
        <taxon>Ecdysozoa</taxon>
        <taxon>Nematoda</taxon>
        <taxon>Chromadorea</taxon>
        <taxon>Rhabditida</taxon>
        <taxon>Rhabditina</taxon>
        <taxon>Rhabditomorpha</taxon>
        <taxon>Strongyloidea</taxon>
        <taxon>Heligmosomidae</taxon>
        <taxon>Heligmosomoides</taxon>
    </lineage>
</organism>
<proteinExistence type="predicted"/>
<gene>
    <name evidence="1" type="ORF">HPBE_LOCUS21518</name>
</gene>
<dbReference type="Proteomes" id="UP000050761">
    <property type="component" value="Unassembled WGS sequence"/>
</dbReference>
<reference evidence="3" key="2">
    <citation type="submission" date="2019-09" db="UniProtKB">
        <authorList>
            <consortium name="WormBaseParasite"/>
        </authorList>
    </citation>
    <scope>IDENTIFICATION</scope>
</reference>
<sequence length="233" mass="27387">MLQKSLTAHCHMERAYFTTSHHILTFPSLPSLEEFIDNISGQSGRKKRATHYGTDSDGKRVPLDIITKLEPPIIKRIFGKDKLENILNFPTQPITDPRLLHEIREWTVTNSDFLKRTRCYKTEDPRIKAMRTIRYCEYRQRQIQHFKQTVRSRQLNQAESGVLQNLRQGYHSIFDKYLNEEFGPDAVQLVARPNWQREAPYFATGAHQADSNYIRSQTLQVYCNSIYSQTHRT</sequence>
<keyword evidence="2" id="KW-1185">Reference proteome</keyword>
<dbReference type="WBParaSite" id="HPBE_0002151901-mRNA-1">
    <property type="protein sequence ID" value="HPBE_0002151901-mRNA-1"/>
    <property type="gene ID" value="HPBE_0002151901"/>
</dbReference>
<evidence type="ECO:0000313" key="2">
    <source>
        <dbReference type="Proteomes" id="UP000050761"/>
    </source>
</evidence>
<evidence type="ECO:0000313" key="1">
    <source>
        <dbReference type="EMBL" id="VDP26105.1"/>
    </source>
</evidence>
<evidence type="ECO:0000313" key="3">
    <source>
        <dbReference type="WBParaSite" id="HPBE_0002151901-mRNA-1"/>
    </source>
</evidence>
<dbReference type="EMBL" id="UZAH01033080">
    <property type="protein sequence ID" value="VDP26105.1"/>
    <property type="molecule type" value="Genomic_DNA"/>
</dbReference>
<name>A0A183GGD0_HELPZ</name>
<accession>A0A183GGD0</accession>
<dbReference type="OrthoDB" id="5875288at2759"/>
<accession>A0A3P8D3X3</accession>
<reference evidence="1 2" key="1">
    <citation type="submission" date="2018-11" db="EMBL/GenBank/DDBJ databases">
        <authorList>
            <consortium name="Pathogen Informatics"/>
        </authorList>
    </citation>
    <scope>NUCLEOTIDE SEQUENCE [LARGE SCALE GENOMIC DNA]</scope>
</reference>
<dbReference type="AlphaFoldDB" id="A0A183GGD0"/>